<keyword evidence="2 5" id="KW-0812">Transmembrane</keyword>
<sequence length="343" mass="37663">MAFILRRPFAIAKAIKHPSTFANVPLRSFHASAPAQQIAYHPPTSLRPTLSSQQNVFKQVFRQSSRRSYQTQAPPNPMAQGNLTQRLIYGGAIFGGTLLAVNMIFNRETREDGGMPPFERRYLNDTFMHTGLGLGIIAIAARTLHSSGWSYRLMSANPWLILGVGLVGSIGTMMACRATSPENYVLKYGLWTAFNITQAALLSPLLFFSPAILARAGLYTVGMMGSLAFVGATAKQEKYLYLGGPLLAGVAVVALSGLAPLVIPATAVRTLMFTENLWLYGGLVVFGGFTLYDIQKILHHARLAERGLIKNDPVNESISLTLDFINIFVRMVQILAMQQNRRK</sequence>
<feature type="transmembrane region" description="Helical" evidence="5">
    <location>
        <begin position="126"/>
        <end position="144"/>
    </location>
</feature>
<dbReference type="EMBL" id="CP138581">
    <property type="protein sequence ID" value="WPG98785.1"/>
    <property type="molecule type" value="Genomic_DNA"/>
</dbReference>
<evidence type="ECO:0000256" key="3">
    <source>
        <dbReference type="ARBA" id="ARBA00022989"/>
    </source>
</evidence>
<evidence type="ECO:0000256" key="1">
    <source>
        <dbReference type="ARBA" id="ARBA00004141"/>
    </source>
</evidence>
<feature type="transmembrane region" description="Helical" evidence="5">
    <location>
        <begin position="277"/>
        <end position="294"/>
    </location>
</feature>
<proteinExistence type="inferred from homology"/>
<keyword evidence="3 5" id="KW-1133">Transmembrane helix</keyword>
<accession>A0AAQ3R7Z8</accession>
<organism evidence="6 7">
    <name type="scientific">Acrodontium crateriforme</name>
    <dbReference type="NCBI Taxonomy" id="150365"/>
    <lineage>
        <taxon>Eukaryota</taxon>
        <taxon>Fungi</taxon>
        <taxon>Dikarya</taxon>
        <taxon>Ascomycota</taxon>
        <taxon>Pezizomycotina</taxon>
        <taxon>Dothideomycetes</taxon>
        <taxon>Dothideomycetidae</taxon>
        <taxon>Mycosphaerellales</taxon>
        <taxon>Teratosphaeriaceae</taxon>
        <taxon>Acrodontium</taxon>
    </lineage>
</organism>
<dbReference type="AlphaFoldDB" id="A0AAQ3R7Z8"/>
<protein>
    <submittedName>
        <fullName evidence="6">Uncharacterized protein</fullName>
    </submittedName>
</protein>
<dbReference type="InterPro" id="IPR006214">
    <property type="entry name" value="Bax_inhibitor_1-related"/>
</dbReference>
<feature type="transmembrane region" description="Helical" evidence="5">
    <location>
        <begin position="87"/>
        <end position="105"/>
    </location>
</feature>
<dbReference type="Proteomes" id="UP001303373">
    <property type="component" value="Chromosome 2"/>
</dbReference>
<reference evidence="6 7" key="1">
    <citation type="submission" date="2023-11" db="EMBL/GenBank/DDBJ databases">
        <title>An acidophilic fungus is an integral part of prey digestion in a carnivorous sundew plant.</title>
        <authorList>
            <person name="Tsai I.J."/>
        </authorList>
    </citation>
    <scope>NUCLEOTIDE SEQUENCE [LARGE SCALE GENOMIC DNA]</scope>
    <source>
        <strain evidence="6">169a</strain>
    </source>
</reference>
<evidence type="ECO:0000313" key="6">
    <source>
        <dbReference type="EMBL" id="WPG98785.1"/>
    </source>
</evidence>
<feature type="transmembrane region" description="Helical" evidence="5">
    <location>
        <begin position="156"/>
        <end position="176"/>
    </location>
</feature>
<comment type="subcellular location">
    <subcellularLocation>
        <location evidence="1">Membrane</location>
        <topology evidence="1">Multi-pass membrane protein</topology>
    </subcellularLocation>
</comment>
<gene>
    <name evidence="6" type="ORF">R9X50_00158100</name>
</gene>
<evidence type="ECO:0000256" key="4">
    <source>
        <dbReference type="ARBA" id="ARBA00023136"/>
    </source>
</evidence>
<evidence type="ECO:0000256" key="5">
    <source>
        <dbReference type="RuleBase" id="RU004379"/>
    </source>
</evidence>
<feature type="transmembrane region" description="Helical" evidence="5">
    <location>
        <begin position="212"/>
        <end position="232"/>
    </location>
</feature>
<dbReference type="PANTHER" id="PTHR23291">
    <property type="entry name" value="BAX INHIBITOR-RELATED"/>
    <property type="match status" value="1"/>
</dbReference>
<name>A0AAQ3R7Z8_9PEZI</name>
<dbReference type="Pfam" id="PF01027">
    <property type="entry name" value="Bax1-I"/>
    <property type="match status" value="1"/>
</dbReference>
<evidence type="ECO:0000313" key="7">
    <source>
        <dbReference type="Proteomes" id="UP001303373"/>
    </source>
</evidence>
<evidence type="ECO:0000256" key="2">
    <source>
        <dbReference type="ARBA" id="ARBA00022692"/>
    </source>
</evidence>
<keyword evidence="7" id="KW-1185">Reference proteome</keyword>
<comment type="similarity">
    <text evidence="5">Belongs to the BI1 family.</text>
</comment>
<dbReference type="GO" id="GO:0005743">
    <property type="term" value="C:mitochondrial inner membrane"/>
    <property type="evidence" value="ECO:0007669"/>
    <property type="project" value="TreeGrafter"/>
</dbReference>
<dbReference type="PANTHER" id="PTHR23291:SF112">
    <property type="entry name" value="GROWTH HORMONE-INDUCIBLE TRANSMEMBRANE PROTEIN"/>
    <property type="match status" value="1"/>
</dbReference>
<feature type="transmembrane region" description="Helical" evidence="5">
    <location>
        <begin position="188"/>
        <end position="206"/>
    </location>
</feature>
<keyword evidence="4 5" id="KW-0472">Membrane</keyword>
<feature type="transmembrane region" description="Helical" evidence="5">
    <location>
        <begin position="239"/>
        <end position="265"/>
    </location>
</feature>